<dbReference type="PANTHER" id="PTHR32119">
    <property type="entry name" value="OROTIDINE 5'-PHOSPHATE DECARBOXYLASE"/>
    <property type="match status" value="1"/>
</dbReference>
<feature type="binding site" evidence="7 9">
    <location>
        <position position="182"/>
    </location>
    <ligand>
        <name>substrate</name>
    </ligand>
</feature>
<dbReference type="EC" id="4.1.1.23" evidence="7"/>
<dbReference type="Proteomes" id="UP001229244">
    <property type="component" value="Unassembled WGS sequence"/>
</dbReference>
<accession>A0AAE3VQV5</accession>
<dbReference type="GO" id="GO:0006207">
    <property type="term" value="P:'de novo' pyrimidine nucleobase biosynthetic process"/>
    <property type="evidence" value="ECO:0007669"/>
    <property type="project" value="InterPro"/>
</dbReference>
<dbReference type="Pfam" id="PF00215">
    <property type="entry name" value="OMPdecase"/>
    <property type="match status" value="1"/>
</dbReference>
<feature type="binding site" evidence="7 9">
    <location>
        <position position="17"/>
    </location>
    <ligand>
        <name>substrate</name>
    </ligand>
</feature>
<dbReference type="GO" id="GO:0044205">
    <property type="term" value="P:'de novo' UMP biosynthetic process"/>
    <property type="evidence" value="ECO:0007669"/>
    <property type="project" value="UniProtKB-UniRule"/>
</dbReference>
<dbReference type="RefSeq" id="WP_306886564.1">
    <property type="nucleotide sequence ID" value="NZ_JAUSUL010000003.1"/>
</dbReference>
<gene>
    <name evidence="7" type="primary">pyrF</name>
    <name evidence="12" type="ORF">J2S73_003158</name>
</gene>
<dbReference type="PROSITE" id="PS00156">
    <property type="entry name" value="OMPDECASE"/>
    <property type="match status" value="1"/>
</dbReference>
<evidence type="ECO:0000256" key="3">
    <source>
        <dbReference type="ARBA" id="ARBA00022793"/>
    </source>
</evidence>
<comment type="caution">
    <text evidence="12">The sequence shown here is derived from an EMBL/GenBank/DDBJ whole genome shotgun (WGS) entry which is preliminary data.</text>
</comment>
<keyword evidence="4 7" id="KW-0665">Pyrimidine biosynthesis</keyword>
<evidence type="ECO:0000256" key="7">
    <source>
        <dbReference type="HAMAP-Rule" id="MF_01200"/>
    </source>
</evidence>
<dbReference type="SUPFAM" id="SSF51366">
    <property type="entry name" value="Ribulose-phoshate binding barrel"/>
    <property type="match status" value="1"/>
</dbReference>
<feature type="active site" description="For OMPdecase activity" evidence="8">
    <location>
        <position position="66"/>
    </location>
</feature>
<evidence type="ECO:0000256" key="6">
    <source>
        <dbReference type="ARBA" id="ARBA00049157"/>
    </source>
</evidence>
<evidence type="ECO:0000259" key="11">
    <source>
        <dbReference type="SMART" id="SM00934"/>
    </source>
</evidence>
<evidence type="ECO:0000256" key="2">
    <source>
        <dbReference type="ARBA" id="ARBA00004861"/>
    </source>
</evidence>
<keyword evidence="5 7" id="KW-0456">Lyase</keyword>
<dbReference type="SMART" id="SM00934">
    <property type="entry name" value="OMPdecase"/>
    <property type="match status" value="1"/>
</dbReference>
<evidence type="ECO:0000256" key="9">
    <source>
        <dbReference type="PIRSR" id="PIRSR614732-2"/>
    </source>
</evidence>
<feature type="binding site" evidence="7">
    <location>
        <begin position="66"/>
        <end position="75"/>
    </location>
    <ligand>
        <name>substrate</name>
    </ligand>
</feature>
<evidence type="ECO:0000256" key="5">
    <source>
        <dbReference type="ARBA" id="ARBA00023239"/>
    </source>
</evidence>
<feature type="domain" description="Orotidine 5'-phosphate decarboxylase" evidence="11">
    <location>
        <begin position="11"/>
        <end position="227"/>
    </location>
</feature>
<dbReference type="InterPro" id="IPR047596">
    <property type="entry name" value="OMPdecase_bac"/>
</dbReference>
<feature type="binding site" evidence="7 9">
    <location>
        <position position="39"/>
    </location>
    <ligand>
        <name>substrate</name>
    </ligand>
</feature>
<evidence type="ECO:0000256" key="10">
    <source>
        <dbReference type="RuleBase" id="RU000512"/>
    </source>
</evidence>
<feature type="binding site" evidence="7 9">
    <location>
        <position position="212"/>
    </location>
    <ligand>
        <name>substrate</name>
    </ligand>
</feature>
<reference evidence="12" key="1">
    <citation type="submission" date="2023-07" db="EMBL/GenBank/DDBJ databases">
        <title>Genomic Encyclopedia of Type Strains, Phase IV (KMG-IV): sequencing the most valuable type-strain genomes for metagenomic binning, comparative biology and taxonomic classification.</title>
        <authorList>
            <person name="Goeker M."/>
        </authorList>
    </citation>
    <scope>NUCLEOTIDE SEQUENCE</scope>
    <source>
        <strain evidence="12">DSM 21202</strain>
    </source>
</reference>
<dbReference type="AlphaFoldDB" id="A0AAE3VQV5"/>
<feature type="active site" description="Proton donor" evidence="7">
    <location>
        <position position="68"/>
    </location>
</feature>
<dbReference type="InterPro" id="IPR014732">
    <property type="entry name" value="OMPdecase"/>
</dbReference>
<feature type="binding site" evidence="7 9">
    <location>
        <position position="191"/>
    </location>
    <ligand>
        <name>substrate</name>
    </ligand>
</feature>
<proteinExistence type="inferred from homology"/>
<comment type="catalytic activity">
    <reaction evidence="6 7 10">
        <text>orotidine 5'-phosphate + H(+) = UMP + CO2</text>
        <dbReference type="Rhea" id="RHEA:11596"/>
        <dbReference type="ChEBI" id="CHEBI:15378"/>
        <dbReference type="ChEBI" id="CHEBI:16526"/>
        <dbReference type="ChEBI" id="CHEBI:57538"/>
        <dbReference type="ChEBI" id="CHEBI:57865"/>
        <dbReference type="EC" id="4.1.1.23"/>
    </reaction>
</comment>
<sequence>MRLKPSQPKDRLILALDVPTVTEAEAVVSETSGVVGAYKIGLELIYAGGIDLARRLTAQGETVFLDAKLLDIDNTVANAVRSILKSGAVMLTVHAYPKAIAAAAEAALGHDLMVLGVTVLTSMDDADLAEAGLVGPVGDLVASRAQKAIENGADGLVCSAQEVAELRNRLGSQVVLVTPGIRPSGSETGDQKRVTTPTDAIKAGADYLVVGRPILNADDRRAAAAAIVDEIAAAL</sequence>
<comment type="pathway">
    <text evidence="2 7 10">Pyrimidine metabolism; UMP biosynthesis via de novo pathway; UMP from orotate: step 2/2.</text>
</comment>
<feature type="active site" description="For OMPdecase activity" evidence="8">
    <location>
        <position position="68"/>
    </location>
</feature>
<feature type="binding site" evidence="7 9">
    <location>
        <position position="121"/>
    </location>
    <ligand>
        <name>substrate</name>
    </ligand>
</feature>
<keyword evidence="3 7" id="KW-0210">Decarboxylase</keyword>
<evidence type="ECO:0000313" key="13">
    <source>
        <dbReference type="Proteomes" id="UP001229244"/>
    </source>
</evidence>
<evidence type="ECO:0000313" key="12">
    <source>
        <dbReference type="EMBL" id="MDQ0316682.1"/>
    </source>
</evidence>
<dbReference type="Gene3D" id="3.20.20.70">
    <property type="entry name" value="Aldolase class I"/>
    <property type="match status" value="1"/>
</dbReference>
<dbReference type="GO" id="GO:0004590">
    <property type="term" value="F:orotidine-5'-phosphate decarboxylase activity"/>
    <property type="evidence" value="ECO:0007669"/>
    <property type="project" value="UniProtKB-UniRule"/>
</dbReference>
<organism evidence="12 13">
    <name type="scientific">Amorphus orientalis</name>
    <dbReference type="NCBI Taxonomy" id="649198"/>
    <lineage>
        <taxon>Bacteria</taxon>
        <taxon>Pseudomonadati</taxon>
        <taxon>Pseudomonadota</taxon>
        <taxon>Alphaproteobacteria</taxon>
        <taxon>Hyphomicrobiales</taxon>
        <taxon>Amorphaceae</taxon>
        <taxon>Amorphus</taxon>
    </lineage>
</organism>
<comment type="similarity">
    <text evidence="7">Belongs to the OMP decarboxylase family. Type 1 subfamily.</text>
</comment>
<feature type="binding site" evidence="7 9">
    <location>
        <position position="211"/>
    </location>
    <ligand>
        <name>substrate</name>
    </ligand>
</feature>
<dbReference type="CDD" id="cd04725">
    <property type="entry name" value="OMP_decarboxylase_like"/>
    <property type="match status" value="1"/>
</dbReference>
<evidence type="ECO:0000256" key="8">
    <source>
        <dbReference type="PIRSR" id="PIRSR614732-1"/>
    </source>
</evidence>
<dbReference type="NCBIfam" id="NF001273">
    <property type="entry name" value="PRK00230.1"/>
    <property type="match status" value="1"/>
</dbReference>
<dbReference type="GO" id="GO:0005829">
    <property type="term" value="C:cytosol"/>
    <property type="evidence" value="ECO:0007669"/>
    <property type="project" value="TreeGrafter"/>
</dbReference>
<comment type="function">
    <text evidence="1 7">Catalyzes the decarboxylation of orotidine 5'-monophosphate (OMP) to uridine 5'-monophosphate (UMP).</text>
</comment>
<dbReference type="HAMAP" id="MF_01200_B">
    <property type="entry name" value="OMPdecase_type1_B"/>
    <property type="match status" value="1"/>
</dbReference>
<keyword evidence="13" id="KW-1185">Reference proteome</keyword>
<protein>
    <recommendedName>
        <fullName evidence="7">Orotidine 5'-phosphate decarboxylase</fullName>
        <ecNumber evidence="7">4.1.1.23</ecNumber>
    </recommendedName>
    <alternativeName>
        <fullName evidence="7">OMP decarboxylase</fullName>
        <shortName evidence="7">OMPDCase</shortName>
        <shortName evidence="7">OMPdecase</shortName>
    </alternativeName>
</protein>
<dbReference type="InterPro" id="IPR013785">
    <property type="entry name" value="Aldolase_TIM"/>
</dbReference>
<comment type="subunit">
    <text evidence="7">Homodimer.</text>
</comment>
<evidence type="ECO:0000256" key="1">
    <source>
        <dbReference type="ARBA" id="ARBA00002356"/>
    </source>
</evidence>
<dbReference type="InterPro" id="IPR011060">
    <property type="entry name" value="RibuloseP-bd_barrel"/>
</dbReference>
<dbReference type="NCBIfam" id="TIGR01740">
    <property type="entry name" value="pyrF"/>
    <property type="match status" value="1"/>
</dbReference>
<name>A0AAE3VQV5_9HYPH</name>
<evidence type="ECO:0000256" key="4">
    <source>
        <dbReference type="ARBA" id="ARBA00022975"/>
    </source>
</evidence>
<dbReference type="InterPro" id="IPR001754">
    <property type="entry name" value="OMPdeCOase_dom"/>
</dbReference>
<dbReference type="EMBL" id="JAUSUL010000003">
    <property type="protein sequence ID" value="MDQ0316682.1"/>
    <property type="molecule type" value="Genomic_DNA"/>
</dbReference>
<feature type="active site" description="For OMPdecase activity" evidence="8">
    <location>
        <position position="71"/>
    </location>
</feature>
<dbReference type="PANTHER" id="PTHR32119:SF2">
    <property type="entry name" value="OROTIDINE 5'-PHOSPHATE DECARBOXYLASE"/>
    <property type="match status" value="1"/>
</dbReference>
<dbReference type="InterPro" id="IPR018089">
    <property type="entry name" value="OMPdecase_AS"/>
</dbReference>